<feature type="domain" description="Flagellar hook protein FlgE D2" evidence="7">
    <location>
        <begin position="207"/>
        <end position="306"/>
    </location>
</feature>
<dbReference type="PANTHER" id="PTHR30435:SF1">
    <property type="entry name" value="FLAGELLAR HOOK PROTEIN FLGE"/>
    <property type="match status" value="1"/>
</dbReference>
<dbReference type="PANTHER" id="PTHR30435">
    <property type="entry name" value="FLAGELLAR PROTEIN"/>
    <property type="match status" value="1"/>
</dbReference>
<evidence type="ECO:0000259" key="6">
    <source>
        <dbReference type="Pfam" id="PF06429"/>
    </source>
</evidence>
<gene>
    <name evidence="8" type="ORF">KAJ83_03265</name>
</gene>
<keyword evidence="8" id="KW-0282">Flagellum</keyword>
<evidence type="ECO:0000256" key="4">
    <source>
        <dbReference type="ARBA" id="ARBA00023143"/>
    </source>
</evidence>
<comment type="function">
    <text evidence="5">A flexible structure which links the flagellar filament to the drive apparatus in the basal body.</text>
</comment>
<dbReference type="Proteomes" id="UP000672602">
    <property type="component" value="Unassembled WGS sequence"/>
</dbReference>
<comment type="caution">
    <text evidence="8">The sequence shown here is derived from an EMBL/GenBank/DDBJ whole genome shotgun (WGS) entry which is preliminary data.</text>
</comment>
<keyword evidence="8" id="KW-0966">Cell projection</keyword>
<dbReference type="InterPro" id="IPR037058">
    <property type="entry name" value="Falgellar_hook_FlgE_sf"/>
</dbReference>
<name>A0A8J7S5M4_9PROT</name>
<evidence type="ECO:0000256" key="2">
    <source>
        <dbReference type="ARBA" id="ARBA00009677"/>
    </source>
</evidence>
<reference evidence="8" key="1">
    <citation type="submission" date="2021-04" db="EMBL/GenBank/DDBJ databases">
        <authorList>
            <person name="Zhang D.-C."/>
        </authorList>
    </citation>
    <scope>NUCLEOTIDE SEQUENCE</scope>
    <source>
        <strain evidence="8">CGMCC 1.15697</strain>
    </source>
</reference>
<keyword evidence="4 5" id="KW-0975">Bacterial flagellum</keyword>
<evidence type="ECO:0000313" key="9">
    <source>
        <dbReference type="Proteomes" id="UP000672602"/>
    </source>
</evidence>
<dbReference type="Pfam" id="PF07559">
    <property type="entry name" value="FlgE_D2"/>
    <property type="match status" value="1"/>
</dbReference>
<dbReference type="EMBL" id="JAGMWN010000001">
    <property type="protein sequence ID" value="MBP5856012.1"/>
    <property type="molecule type" value="Genomic_DNA"/>
</dbReference>
<keyword evidence="9" id="KW-1185">Reference proteome</keyword>
<sequence length="427" mass="46118">MPGYYLFGAGISALQAQSRKFDTIRGNIENQTVPGYKAADVRFQDMVATRGEQRTEQLLGVRARQQVFLGKEGEIIPTGNRFDGAITGSGFFVTRPSFENNGDVVLTDAGAFNETLVNVDGEERVYLTDLAGNFLLGYNADPATGQYTVDTSSANALEPIEVTRERALSVAQPTTVLSLRGNLSPDTEVGKTEQFTFTVLDGTGDADGLGDEQLLNFNFTKTANPDEWDLEITAPNGAVSQPTNQPMRVVFNADGEIESIGGASGFNFDVAATWDNSQAQSTIAVNLGRFSQYQAVTSIETVNVDGNSDGFLTDVYFGDDGKVMGDFSNGISRAIGQLALGDVVAPERLSVLDDNHYRLTANSGDLNLYDFTTSNRAAFQGFALEQSTTEISEEFTNLIVTQRAYSSAAQTIRTVDEMMQTATNLKN</sequence>
<dbReference type="Gene3D" id="2.60.98.20">
    <property type="entry name" value="Flagellar hook protein FlgE"/>
    <property type="match status" value="1"/>
</dbReference>
<organism evidence="8 9">
    <name type="scientific">Marivibrio halodurans</name>
    <dbReference type="NCBI Taxonomy" id="2039722"/>
    <lineage>
        <taxon>Bacteria</taxon>
        <taxon>Pseudomonadati</taxon>
        <taxon>Pseudomonadota</taxon>
        <taxon>Alphaproteobacteria</taxon>
        <taxon>Rhodospirillales</taxon>
        <taxon>Rhodospirillaceae</taxon>
        <taxon>Marivibrio</taxon>
    </lineage>
</organism>
<dbReference type="GO" id="GO:0071978">
    <property type="term" value="P:bacterial-type flagellum-dependent swarming motility"/>
    <property type="evidence" value="ECO:0007669"/>
    <property type="project" value="TreeGrafter"/>
</dbReference>
<comment type="similarity">
    <text evidence="2 5">Belongs to the flagella basal body rod proteins family.</text>
</comment>
<dbReference type="AlphaFoldDB" id="A0A8J7S5M4"/>
<evidence type="ECO:0000256" key="1">
    <source>
        <dbReference type="ARBA" id="ARBA00004117"/>
    </source>
</evidence>
<protein>
    <recommendedName>
        <fullName evidence="3 5">Flagellar hook protein FlgE</fullName>
    </recommendedName>
</protein>
<dbReference type="NCBIfam" id="TIGR03506">
    <property type="entry name" value="FlgEFG_subfam"/>
    <property type="match status" value="1"/>
</dbReference>
<evidence type="ECO:0000313" key="8">
    <source>
        <dbReference type="EMBL" id="MBP5856012.1"/>
    </source>
</evidence>
<evidence type="ECO:0000256" key="3">
    <source>
        <dbReference type="ARBA" id="ARBA00019015"/>
    </source>
</evidence>
<feature type="domain" description="Flagellar basal-body/hook protein C-terminal" evidence="6">
    <location>
        <begin position="383"/>
        <end position="425"/>
    </location>
</feature>
<dbReference type="InterPro" id="IPR020013">
    <property type="entry name" value="Flagellar_FlgE/F/G"/>
</dbReference>
<keyword evidence="8" id="KW-0969">Cilium</keyword>
<evidence type="ECO:0000256" key="5">
    <source>
        <dbReference type="RuleBase" id="RU362116"/>
    </source>
</evidence>
<dbReference type="GO" id="GO:0009424">
    <property type="term" value="C:bacterial-type flagellum hook"/>
    <property type="evidence" value="ECO:0007669"/>
    <property type="project" value="TreeGrafter"/>
</dbReference>
<comment type="subcellular location">
    <subcellularLocation>
        <location evidence="1 5">Bacterial flagellum basal body</location>
    </subcellularLocation>
</comment>
<accession>A0A8J7S5M4</accession>
<dbReference type="Pfam" id="PF06429">
    <property type="entry name" value="Flg_bbr_C"/>
    <property type="match status" value="1"/>
</dbReference>
<dbReference type="RefSeq" id="WP_210680565.1">
    <property type="nucleotide sequence ID" value="NZ_JAGMWN010000001.1"/>
</dbReference>
<dbReference type="SUPFAM" id="SSF117143">
    <property type="entry name" value="Flagellar hook protein flgE"/>
    <property type="match status" value="1"/>
</dbReference>
<proteinExistence type="inferred from homology"/>
<dbReference type="InterPro" id="IPR011491">
    <property type="entry name" value="FlgE_D2"/>
</dbReference>
<dbReference type="GO" id="GO:0005829">
    <property type="term" value="C:cytosol"/>
    <property type="evidence" value="ECO:0007669"/>
    <property type="project" value="TreeGrafter"/>
</dbReference>
<dbReference type="InterPro" id="IPR010930">
    <property type="entry name" value="Flg_bb/hook_C_dom"/>
</dbReference>
<evidence type="ECO:0000259" key="7">
    <source>
        <dbReference type="Pfam" id="PF07559"/>
    </source>
</evidence>
<dbReference type="GO" id="GO:0009425">
    <property type="term" value="C:bacterial-type flagellum basal body"/>
    <property type="evidence" value="ECO:0007669"/>
    <property type="project" value="UniProtKB-SubCell"/>
</dbReference>
<dbReference type="InterPro" id="IPR037925">
    <property type="entry name" value="FlgE/F/G-like"/>
</dbReference>